<dbReference type="KEGG" id="ima:PO878_06990"/>
<keyword evidence="2" id="KW-1133">Transmembrane helix</keyword>
<dbReference type="AlphaFoldDB" id="A0AAE9Y8D7"/>
<dbReference type="EMBL" id="CP116942">
    <property type="protein sequence ID" value="WCO68472.1"/>
    <property type="molecule type" value="Genomic_DNA"/>
</dbReference>
<protein>
    <submittedName>
        <fullName evidence="3">Uncharacterized protein</fullName>
    </submittedName>
</protein>
<name>A0AAE9Y8D7_9ACTN</name>
<feature type="transmembrane region" description="Helical" evidence="2">
    <location>
        <begin position="48"/>
        <end position="70"/>
    </location>
</feature>
<dbReference type="Proteomes" id="UP001216390">
    <property type="component" value="Chromosome"/>
</dbReference>
<organism evidence="3 4">
    <name type="scientific">Iamia majanohamensis</name>
    <dbReference type="NCBI Taxonomy" id="467976"/>
    <lineage>
        <taxon>Bacteria</taxon>
        <taxon>Bacillati</taxon>
        <taxon>Actinomycetota</taxon>
        <taxon>Acidimicrobiia</taxon>
        <taxon>Acidimicrobiales</taxon>
        <taxon>Iamiaceae</taxon>
        <taxon>Iamia</taxon>
    </lineage>
</organism>
<evidence type="ECO:0000313" key="3">
    <source>
        <dbReference type="EMBL" id="WCO68472.1"/>
    </source>
</evidence>
<feature type="transmembrane region" description="Helical" evidence="2">
    <location>
        <begin position="229"/>
        <end position="252"/>
    </location>
</feature>
<feature type="region of interest" description="Disordered" evidence="1">
    <location>
        <begin position="1"/>
        <end position="38"/>
    </location>
</feature>
<feature type="transmembrane region" description="Helical" evidence="2">
    <location>
        <begin position="264"/>
        <end position="283"/>
    </location>
</feature>
<keyword evidence="4" id="KW-1185">Reference proteome</keyword>
<feature type="transmembrane region" description="Helical" evidence="2">
    <location>
        <begin position="351"/>
        <end position="369"/>
    </location>
</feature>
<feature type="transmembrane region" description="Helical" evidence="2">
    <location>
        <begin position="163"/>
        <end position="183"/>
    </location>
</feature>
<evidence type="ECO:0000313" key="4">
    <source>
        <dbReference type="Proteomes" id="UP001216390"/>
    </source>
</evidence>
<keyword evidence="2" id="KW-0812">Transmembrane</keyword>
<evidence type="ECO:0000256" key="2">
    <source>
        <dbReference type="SAM" id="Phobius"/>
    </source>
</evidence>
<feature type="transmembrane region" description="Helical" evidence="2">
    <location>
        <begin position="381"/>
        <end position="403"/>
    </location>
</feature>
<reference evidence="3" key="1">
    <citation type="submission" date="2023-01" db="EMBL/GenBank/DDBJ databases">
        <title>The diversity of Class Acidimicrobiia in South China Sea sediment environments and the proposal of Iamia marina sp. nov., a novel species of the genus Iamia.</title>
        <authorList>
            <person name="He Y."/>
            <person name="Tian X."/>
        </authorList>
    </citation>
    <scope>NUCLEOTIDE SEQUENCE</scope>
    <source>
        <strain evidence="3">DSM 19957</strain>
    </source>
</reference>
<keyword evidence="2" id="KW-0472">Membrane</keyword>
<proteinExistence type="predicted"/>
<feature type="transmembrane region" description="Helical" evidence="2">
    <location>
        <begin position="415"/>
        <end position="435"/>
    </location>
</feature>
<sequence>MSATVATSEGASAPEETTDDGASATPRATDPGGAVPHRLRDLDRRGRLVAALCGLLLLVPVGASVGRAVASGWLPSNDDALIVLQARDSLTTDPPLVGQPSTSERMTDGLDVRHPGAIEFHLLAVPVRVLGPTWGTLLTAGAIAAASVLLTAWVAFRRAGPGAGLVAAVLLSGVMWSAGLAVLSDPLSSNVGGFPLLAGTALAWALWCGDRRLWPVAALVWSFTIQQHLAIFGIAGLVAAWGVAGAVATTIVHRRRVGELAAAARWGAASVAVALVCWAAPLADQVAGSGNLGKLLQLGGHADRPTLGVARGLRVGARTLSAPPILTTRFLADDEVAALDLMDPMATTERVGVAVGLALVAAAVVVAVVRRRDRPDGAARLALAATAVVVVAGGILTAVNVPSTLEARRINFFRWVWVAAVASWGTVVWSAVGLARARVRAQGGGAPWLRPAAVAAALVVVSGAVLATATHDGPGDRRRDHEIFAFEQETLDQLEERLPEDRPVRVGATGLMALISAAPAIAAGLEDRGWEVWVSPTQAVGYGPERAREPTEGEVEVVLASGLGEVPETDGELLASARLDPDDLLWDEDRIVSRLDLDPDRPPG</sequence>
<accession>A0AAE9Y8D7</accession>
<gene>
    <name evidence="3" type="ORF">PO878_06990</name>
</gene>
<feature type="compositionally biased region" description="Polar residues" evidence="1">
    <location>
        <begin position="1"/>
        <end position="10"/>
    </location>
</feature>
<evidence type="ECO:0000256" key="1">
    <source>
        <dbReference type="SAM" id="MobiDB-lite"/>
    </source>
</evidence>
<dbReference type="RefSeq" id="WP_272737989.1">
    <property type="nucleotide sequence ID" value="NZ_CP116942.1"/>
</dbReference>
<feature type="transmembrane region" description="Helical" evidence="2">
    <location>
        <begin position="447"/>
        <end position="469"/>
    </location>
</feature>
<feature type="transmembrane region" description="Helical" evidence="2">
    <location>
        <begin position="134"/>
        <end position="156"/>
    </location>
</feature>